<organism evidence="1 2">
    <name type="scientific">Bugula neritina</name>
    <name type="common">Brown bryozoan</name>
    <name type="synonym">Sertularia neritina</name>
    <dbReference type="NCBI Taxonomy" id="10212"/>
    <lineage>
        <taxon>Eukaryota</taxon>
        <taxon>Metazoa</taxon>
        <taxon>Spiralia</taxon>
        <taxon>Lophotrochozoa</taxon>
        <taxon>Bryozoa</taxon>
        <taxon>Gymnolaemata</taxon>
        <taxon>Cheilostomatida</taxon>
        <taxon>Flustrina</taxon>
        <taxon>Buguloidea</taxon>
        <taxon>Bugulidae</taxon>
        <taxon>Bugula</taxon>
    </lineage>
</organism>
<name>A0A7J7JJV5_BUGNE</name>
<evidence type="ECO:0000313" key="1">
    <source>
        <dbReference type="EMBL" id="KAF6026580.1"/>
    </source>
</evidence>
<protein>
    <submittedName>
        <fullName evidence="1">RIIAD1</fullName>
    </submittedName>
</protein>
<gene>
    <name evidence="1" type="ORF">EB796_015110</name>
</gene>
<dbReference type="CDD" id="cd22971">
    <property type="entry name" value="DD_RIIAD1"/>
    <property type="match status" value="1"/>
</dbReference>
<dbReference type="OrthoDB" id="10249338at2759"/>
<dbReference type="AlphaFoldDB" id="A0A7J7JJV5"/>
<dbReference type="SUPFAM" id="SSF47391">
    <property type="entry name" value="Dimerization-anchoring domain of cAMP-dependent PK regulatory subunit"/>
    <property type="match status" value="1"/>
</dbReference>
<dbReference type="PANTHER" id="PTHR15505">
    <property type="entry name" value="RIIA DOMAIN-CONTAINING PROTEIN 1"/>
    <property type="match status" value="1"/>
</dbReference>
<keyword evidence="2" id="KW-1185">Reference proteome</keyword>
<proteinExistence type="predicted"/>
<dbReference type="Proteomes" id="UP000593567">
    <property type="component" value="Unassembled WGS sequence"/>
</dbReference>
<comment type="caution">
    <text evidence="1">The sequence shown here is derived from an EMBL/GenBank/DDBJ whole genome shotgun (WGS) entry which is preliminary data.</text>
</comment>
<reference evidence="1" key="1">
    <citation type="submission" date="2020-06" db="EMBL/GenBank/DDBJ databases">
        <title>Draft genome of Bugula neritina, a colonial animal packing powerful symbionts and potential medicines.</title>
        <authorList>
            <person name="Rayko M."/>
        </authorList>
    </citation>
    <scope>NUCLEOTIDE SEQUENCE [LARGE SCALE GENOMIC DNA]</scope>
    <source>
        <strain evidence="1">Kwan_BN1</strain>
    </source>
</reference>
<dbReference type="PANTHER" id="PTHR15505:SF4">
    <property type="entry name" value="RIIA DOMAIN-CONTAINING PROTEIN 1"/>
    <property type="match status" value="1"/>
</dbReference>
<accession>A0A7J7JJV5</accession>
<sequence>MSNNGFLLFESIIIRYSELQALKELTVIDAPAKLFRGGSHCSNEKMADQPKTNCPHGMEKYDLGGPNDLGALSKDQQEKLNKHKIQVRMANEKYLREHPEVDCMVSSFLKEVFLQRPEDIREFAASYFNDPNLPDTVEEALQAREAKLHDMKVLRNINHHHSN</sequence>
<dbReference type="InterPro" id="IPR059162">
    <property type="entry name" value="RIIAD1"/>
</dbReference>
<dbReference type="EMBL" id="VXIV02002246">
    <property type="protein sequence ID" value="KAF6026580.1"/>
    <property type="molecule type" value="Genomic_DNA"/>
</dbReference>
<evidence type="ECO:0000313" key="2">
    <source>
        <dbReference type="Proteomes" id="UP000593567"/>
    </source>
</evidence>